<keyword evidence="2" id="KW-1185">Reference proteome</keyword>
<gene>
    <name evidence="1" type="ORF">V2W30_26985</name>
</gene>
<dbReference type="EMBL" id="CP146022">
    <property type="protein sequence ID" value="WWQ66621.1"/>
    <property type="molecule type" value="Genomic_DNA"/>
</dbReference>
<organism evidence="1 2">
    <name type="scientific">Streptomyces citrinus</name>
    <dbReference type="NCBI Taxonomy" id="3118173"/>
    <lineage>
        <taxon>Bacteria</taxon>
        <taxon>Bacillati</taxon>
        <taxon>Actinomycetota</taxon>
        <taxon>Actinomycetes</taxon>
        <taxon>Kitasatosporales</taxon>
        <taxon>Streptomycetaceae</taxon>
        <taxon>Streptomyces</taxon>
    </lineage>
</organism>
<reference evidence="1" key="1">
    <citation type="journal article" date="2025" name="Int. J. Syst. Evol. Microbiol.">
        <title>Streptomyces citrinus sp. nov., with yellow diffusible pigment.</title>
        <authorList>
            <person name="He Y."/>
            <person name="Yang E."/>
            <person name="Xu J."/>
            <person name="Sun Y."/>
            <person name="Sun L."/>
        </authorList>
    </citation>
    <scope>NUCLEOTIDE SEQUENCE</scope>
    <source>
        <strain evidence="1">Q6</strain>
    </source>
</reference>
<name>A0ACD5AHB4_9ACTN</name>
<evidence type="ECO:0000313" key="2">
    <source>
        <dbReference type="Proteomes" id="UP001432251"/>
    </source>
</evidence>
<accession>A0ACD5AHB4</accession>
<sequence length="93" mass="9215">MWCAGSAAWTGDSVPAVCTAAQCVSARAGALFTGELALRLALPAWAASVAALAAARRATRVRALRTPWQILIGAGAAGLAVLCAPGLILGATV</sequence>
<proteinExistence type="predicted"/>
<protein>
    <submittedName>
        <fullName evidence="1">Uncharacterized protein</fullName>
    </submittedName>
</protein>
<dbReference type="Proteomes" id="UP001432251">
    <property type="component" value="Chromosome"/>
</dbReference>
<evidence type="ECO:0000313" key="1">
    <source>
        <dbReference type="EMBL" id="WWQ66621.1"/>
    </source>
</evidence>